<dbReference type="InterPro" id="IPR006600">
    <property type="entry name" value="HTH_CenpB_DNA-bd_dom"/>
</dbReference>
<dbReference type="AlphaFoldDB" id="A0AAV2SBX3"/>
<reference evidence="5 6" key="1">
    <citation type="submission" date="2024-05" db="EMBL/GenBank/DDBJ databases">
        <authorList>
            <person name="Wallberg A."/>
        </authorList>
    </citation>
    <scope>NUCLEOTIDE SEQUENCE [LARGE SCALE GENOMIC DNA]</scope>
</reference>
<dbReference type="EMBL" id="CAXKWB010055162">
    <property type="protein sequence ID" value="CAL4176686.1"/>
    <property type="molecule type" value="Genomic_DNA"/>
</dbReference>
<sequence length="269" mass="30105">MAPKKDKKKKSCRNKINFETKVKIIEMKDSGATLAEIYKEFQFPKSTLCTIYSQEGRDIVQKAKDECLSPKALVMNTFNRPPVVDAMEDILFEWINMNLNRKIPLSESIVRVKALDIFNYLMDSNRSIFSKDGTRITKGVTVSRVQMCEALGPAYEEDPDDPQSENEDTFEGFTPRDTVGEYYYSHTGVETIQIHTDFDSESETVSLHSACDTQEETISETIPIQSACGTQGETIPMQIACGTQGETIPMQSACGTQGETISETSSKIK</sequence>
<feature type="region of interest" description="Disordered" evidence="3">
    <location>
        <begin position="154"/>
        <end position="175"/>
    </location>
</feature>
<gene>
    <name evidence="5" type="ORF">MNOR_LOCUS34823</name>
</gene>
<dbReference type="SUPFAM" id="SSF46689">
    <property type="entry name" value="Homeodomain-like"/>
    <property type="match status" value="1"/>
</dbReference>
<feature type="non-terminal residue" evidence="5">
    <location>
        <position position="269"/>
    </location>
</feature>
<comment type="subcellular location">
    <subcellularLocation>
        <location evidence="1">Nucleus</location>
    </subcellularLocation>
</comment>
<dbReference type="GO" id="GO:0003677">
    <property type="term" value="F:DNA binding"/>
    <property type="evidence" value="ECO:0007669"/>
    <property type="project" value="UniProtKB-KW"/>
</dbReference>
<evidence type="ECO:0000313" key="6">
    <source>
        <dbReference type="Proteomes" id="UP001497623"/>
    </source>
</evidence>
<evidence type="ECO:0000313" key="5">
    <source>
        <dbReference type="EMBL" id="CAL4176686.1"/>
    </source>
</evidence>
<comment type="caution">
    <text evidence="5">The sequence shown here is derived from an EMBL/GenBank/DDBJ whole genome shotgun (WGS) entry which is preliminary data.</text>
</comment>
<evidence type="ECO:0000256" key="3">
    <source>
        <dbReference type="SAM" id="MobiDB-lite"/>
    </source>
</evidence>
<feature type="compositionally biased region" description="Acidic residues" evidence="3">
    <location>
        <begin position="155"/>
        <end position="170"/>
    </location>
</feature>
<dbReference type="Proteomes" id="UP001497623">
    <property type="component" value="Unassembled WGS sequence"/>
</dbReference>
<evidence type="ECO:0000259" key="4">
    <source>
        <dbReference type="Pfam" id="PF03221"/>
    </source>
</evidence>
<keyword evidence="6" id="KW-1185">Reference proteome</keyword>
<evidence type="ECO:0000256" key="2">
    <source>
        <dbReference type="ARBA" id="ARBA00023125"/>
    </source>
</evidence>
<dbReference type="Pfam" id="PF03221">
    <property type="entry name" value="HTH_Tnp_Tc5"/>
    <property type="match status" value="1"/>
</dbReference>
<keyword evidence="2" id="KW-0238">DNA-binding</keyword>
<proteinExistence type="predicted"/>
<accession>A0AAV2SBX3</accession>
<dbReference type="InterPro" id="IPR009057">
    <property type="entry name" value="Homeodomain-like_sf"/>
</dbReference>
<name>A0AAV2SBX3_MEGNR</name>
<organism evidence="5 6">
    <name type="scientific">Meganyctiphanes norvegica</name>
    <name type="common">Northern krill</name>
    <name type="synonym">Thysanopoda norvegica</name>
    <dbReference type="NCBI Taxonomy" id="48144"/>
    <lineage>
        <taxon>Eukaryota</taxon>
        <taxon>Metazoa</taxon>
        <taxon>Ecdysozoa</taxon>
        <taxon>Arthropoda</taxon>
        <taxon>Crustacea</taxon>
        <taxon>Multicrustacea</taxon>
        <taxon>Malacostraca</taxon>
        <taxon>Eumalacostraca</taxon>
        <taxon>Eucarida</taxon>
        <taxon>Euphausiacea</taxon>
        <taxon>Euphausiidae</taxon>
        <taxon>Meganyctiphanes</taxon>
    </lineage>
</organism>
<dbReference type="Gene3D" id="1.10.10.60">
    <property type="entry name" value="Homeodomain-like"/>
    <property type="match status" value="1"/>
</dbReference>
<evidence type="ECO:0000256" key="1">
    <source>
        <dbReference type="ARBA" id="ARBA00004123"/>
    </source>
</evidence>
<feature type="domain" description="HTH CENPB-type" evidence="4">
    <location>
        <begin position="86"/>
        <end position="127"/>
    </location>
</feature>
<dbReference type="GO" id="GO:0005634">
    <property type="term" value="C:nucleus"/>
    <property type="evidence" value="ECO:0007669"/>
    <property type="project" value="UniProtKB-SubCell"/>
</dbReference>
<protein>
    <recommendedName>
        <fullName evidence="4">HTH CENPB-type domain-containing protein</fullName>
    </recommendedName>
</protein>